<dbReference type="AlphaFoldDB" id="A0A0M0J8J7"/>
<dbReference type="InterPro" id="IPR001878">
    <property type="entry name" value="Znf_CCHC"/>
</dbReference>
<evidence type="ECO:0000313" key="5">
    <source>
        <dbReference type="Proteomes" id="UP000037460"/>
    </source>
</evidence>
<dbReference type="SUPFAM" id="SSF57756">
    <property type="entry name" value="Retrovirus zinc finger-like domains"/>
    <property type="match status" value="1"/>
</dbReference>
<dbReference type="GO" id="GO:0008270">
    <property type="term" value="F:zinc ion binding"/>
    <property type="evidence" value="ECO:0007669"/>
    <property type="project" value="UniProtKB-KW"/>
</dbReference>
<gene>
    <name evidence="4" type="ORF">Ctob_000757</name>
</gene>
<keyword evidence="1" id="KW-0479">Metal-binding</keyword>
<dbReference type="Gene3D" id="4.10.60.10">
    <property type="entry name" value="Zinc finger, CCHC-type"/>
    <property type="match status" value="1"/>
</dbReference>
<feature type="compositionally biased region" description="Basic and acidic residues" evidence="2">
    <location>
        <begin position="57"/>
        <end position="68"/>
    </location>
</feature>
<dbReference type="EMBL" id="JWZX01003271">
    <property type="protein sequence ID" value="KOO22533.1"/>
    <property type="molecule type" value="Genomic_DNA"/>
</dbReference>
<comment type="caution">
    <text evidence="4">The sequence shown here is derived from an EMBL/GenBank/DDBJ whole genome shotgun (WGS) entry which is preliminary data.</text>
</comment>
<feature type="region of interest" description="Disordered" evidence="2">
    <location>
        <begin position="285"/>
        <end position="320"/>
    </location>
</feature>
<accession>A0A0M0J8J7</accession>
<keyword evidence="5" id="KW-1185">Reference proteome</keyword>
<sequence length="320" mass="33865">MGVRSEEAMRRRAEKRGRTLEEQKAADRASDRKQAQLKEAAAARQEQPVGIPLFKLPPERRPDRKLKKDEKRGWVCMGVAGAFCGELNFAYRRECRKCNARCLMQVATITKGPKHDDAPKVSLRKAALSAAPPAPAPIATRPDLDESFVAAAAAAAAAAGETGRCKKCGQLGHWARHCTAAVAGSKRPLAAAEGGSTPEDVGRGAGGPSAKRQKPPSDPTRAWQGTNAAGSAEANAALRARYTATPDALSADERERAEALLARDARKAERREQIRAAKAQVKRALKTTLSRSGGGTSSTYLPPGTILSPRPGPAPGSVAL</sequence>
<feature type="region of interest" description="Disordered" evidence="2">
    <location>
        <begin position="1"/>
        <end position="68"/>
    </location>
</feature>
<dbReference type="Proteomes" id="UP000037460">
    <property type="component" value="Unassembled WGS sequence"/>
</dbReference>
<organism evidence="4 5">
    <name type="scientific">Chrysochromulina tobinii</name>
    <dbReference type="NCBI Taxonomy" id="1460289"/>
    <lineage>
        <taxon>Eukaryota</taxon>
        <taxon>Haptista</taxon>
        <taxon>Haptophyta</taxon>
        <taxon>Prymnesiophyceae</taxon>
        <taxon>Prymnesiales</taxon>
        <taxon>Chrysochromulinaceae</taxon>
        <taxon>Chrysochromulina</taxon>
    </lineage>
</organism>
<feature type="domain" description="CCHC-type" evidence="3">
    <location>
        <begin position="164"/>
        <end position="178"/>
    </location>
</feature>
<keyword evidence="1" id="KW-0862">Zinc</keyword>
<reference evidence="5" key="1">
    <citation type="journal article" date="2015" name="PLoS Genet.">
        <title>Genome Sequence and Transcriptome Analyses of Chrysochromulina tobin: Metabolic Tools for Enhanced Algal Fitness in the Prominent Order Prymnesiales (Haptophyceae).</title>
        <authorList>
            <person name="Hovde B.T."/>
            <person name="Deodato C.R."/>
            <person name="Hunsperger H.M."/>
            <person name="Ryken S.A."/>
            <person name="Yost W."/>
            <person name="Jha R.K."/>
            <person name="Patterson J."/>
            <person name="Monnat R.J. Jr."/>
            <person name="Barlow S.B."/>
            <person name="Starkenburg S.R."/>
            <person name="Cattolico R.A."/>
        </authorList>
    </citation>
    <scope>NUCLEOTIDE SEQUENCE</scope>
    <source>
        <strain evidence="5">CCMP291</strain>
    </source>
</reference>
<protein>
    <recommendedName>
        <fullName evidence="3">CCHC-type domain-containing protein</fullName>
    </recommendedName>
</protein>
<dbReference type="InterPro" id="IPR036875">
    <property type="entry name" value="Znf_CCHC_sf"/>
</dbReference>
<evidence type="ECO:0000256" key="1">
    <source>
        <dbReference type="PROSITE-ProRule" id="PRU00047"/>
    </source>
</evidence>
<dbReference type="Pfam" id="PF00098">
    <property type="entry name" value="zf-CCHC"/>
    <property type="match status" value="1"/>
</dbReference>
<keyword evidence="1" id="KW-0863">Zinc-finger</keyword>
<feature type="compositionally biased region" description="Basic and acidic residues" evidence="2">
    <location>
        <begin position="1"/>
        <end position="36"/>
    </location>
</feature>
<proteinExistence type="predicted"/>
<evidence type="ECO:0000313" key="4">
    <source>
        <dbReference type="EMBL" id="KOO22533.1"/>
    </source>
</evidence>
<dbReference type="GO" id="GO:0003676">
    <property type="term" value="F:nucleic acid binding"/>
    <property type="evidence" value="ECO:0007669"/>
    <property type="project" value="InterPro"/>
</dbReference>
<name>A0A0M0J8J7_9EUKA</name>
<evidence type="ECO:0000259" key="3">
    <source>
        <dbReference type="PROSITE" id="PS50158"/>
    </source>
</evidence>
<evidence type="ECO:0000256" key="2">
    <source>
        <dbReference type="SAM" id="MobiDB-lite"/>
    </source>
</evidence>
<dbReference type="SMART" id="SM00343">
    <property type="entry name" value="ZnF_C2HC"/>
    <property type="match status" value="1"/>
</dbReference>
<feature type="region of interest" description="Disordered" evidence="2">
    <location>
        <begin position="189"/>
        <end position="232"/>
    </location>
</feature>
<dbReference type="PROSITE" id="PS50158">
    <property type="entry name" value="ZF_CCHC"/>
    <property type="match status" value="1"/>
</dbReference>